<keyword evidence="1" id="KW-1133">Transmembrane helix</keyword>
<accession>A0A926Z6Z3</accession>
<reference evidence="2" key="1">
    <citation type="journal article" date="2015" name="ISME J.">
        <title>Draft Genome Sequence of Streptomyces incarnatus NRRL8089, which Produces the Nucleoside Antibiotic Sinefungin.</title>
        <authorList>
            <person name="Oshima K."/>
            <person name="Hattori M."/>
            <person name="Shimizu H."/>
            <person name="Fukuda K."/>
            <person name="Nemoto M."/>
            <person name="Inagaki K."/>
            <person name="Tamura T."/>
        </authorList>
    </citation>
    <scope>NUCLEOTIDE SEQUENCE</scope>
    <source>
        <strain evidence="2">FACHB-1277</strain>
    </source>
</reference>
<reference evidence="2" key="2">
    <citation type="submission" date="2020-08" db="EMBL/GenBank/DDBJ databases">
        <authorList>
            <person name="Chen M."/>
            <person name="Teng W."/>
            <person name="Zhao L."/>
            <person name="Hu C."/>
            <person name="Zhou Y."/>
            <person name="Han B."/>
            <person name="Song L."/>
            <person name="Shu W."/>
        </authorList>
    </citation>
    <scope>NUCLEOTIDE SEQUENCE</scope>
    <source>
        <strain evidence="2">FACHB-1277</strain>
    </source>
</reference>
<gene>
    <name evidence="2" type="ORF">H6F44_13755</name>
</gene>
<keyword evidence="1" id="KW-0472">Membrane</keyword>
<organism evidence="2 3">
    <name type="scientific">Pseudanabaena cinerea FACHB-1277</name>
    <dbReference type="NCBI Taxonomy" id="2949581"/>
    <lineage>
        <taxon>Bacteria</taxon>
        <taxon>Bacillati</taxon>
        <taxon>Cyanobacteriota</taxon>
        <taxon>Cyanophyceae</taxon>
        <taxon>Pseudanabaenales</taxon>
        <taxon>Pseudanabaenaceae</taxon>
        <taxon>Pseudanabaena</taxon>
        <taxon>Pseudanabaena cinerea</taxon>
    </lineage>
</organism>
<name>A0A926Z6Z3_9CYAN</name>
<dbReference type="Gene3D" id="3.30.1390.10">
    <property type="match status" value="1"/>
</dbReference>
<dbReference type="InterPro" id="IPR014719">
    <property type="entry name" value="Ribosomal_bL12_C/ClpS-like"/>
</dbReference>
<dbReference type="AlphaFoldDB" id="A0A926Z6Z3"/>
<dbReference type="EMBL" id="JACJPY010000045">
    <property type="protein sequence ID" value="MBD2151177.1"/>
    <property type="molecule type" value="Genomic_DNA"/>
</dbReference>
<proteinExistence type="predicted"/>
<comment type="caution">
    <text evidence="2">The sequence shown here is derived from an EMBL/GenBank/DDBJ whole genome shotgun (WGS) entry which is preliminary data.</text>
</comment>
<keyword evidence="3" id="KW-1185">Reference proteome</keyword>
<sequence length="102" mass="11876">MTILDGIIYGSLFLTVLITIFSTEARVKRIEKRIRRVENSLALILTKLEIEPTSQLSERVKYLARDPYRRIEAIKVYREESNCTLREAKEAIEDFLDGQNLS</sequence>
<keyword evidence="1" id="KW-0812">Transmembrane</keyword>
<evidence type="ECO:0008006" key="4">
    <source>
        <dbReference type="Google" id="ProtNLM"/>
    </source>
</evidence>
<dbReference type="Proteomes" id="UP000631421">
    <property type="component" value="Unassembled WGS sequence"/>
</dbReference>
<evidence type="ECO:0000256" key="1">
    <source>
        <dbReference type="SAM" id="Phobius"/>
    </source>
</evidence>
<feature type="transmembrane region" description="Helical" evidence="1">
    <location>
        <begin position="6"/>
        <end position="27"/>
    </location>
</feature>
<protein>
    <recommendedName>
        <fullName evidence="4">Ribosomal protein L7/L12 C-terminal domain-containing protein</fullName>
    </recommendedName>
</protein>
<dbReference type="RefSeq" id="WP_190351597.1">
    <property type="nucleotide sequence ID" value="NZ_JACJPY010000045.1"/>
</dbReference>
<evidence type="ECO:0000313" key="2">
    <source>
        <dbReference type="EMBL" id="MBD2151177.1"/>
    </source>
</evidence>
<evidence type="ECO:0000313" key="3">
    <source>
        <dbReference type="Proteomes" id="UP000631421"/>
    </source>
</evidence>